<protein>
    <submittedName>
        <fullName evidence="1">Uncharacterized protein</fullName>
    </submittedName>
</protein>
<reference evidence="1" key="1">
    <citation type="journal article" date="2014" name="Front. Microbiol.">
        <title>High frequency of phylogenetically diverse reductive dehalogenase-homologous genes in deep subseafloor sedimentary metagenomes.</title>
        <authorList>
            <person name="Kawai M."/>
            <person name="Futagami T."/>
            <person name="Toyoda A."/>
            <person name="Takaki Y."/>
            <person name="Nishi S."/>
            <person name="Hori S."/>
            <person name="Arai W."/>
            <person name="Tsubouchi T."/>
            <person name="Morono Y."/>
            <person name="Uchiyama I."/>
            <person name="Ito T."/>
            <person name="Fujiyama A."/>
            <person name="Inagaki F."/>
            <person name="Takami H."/>
        </authorList>
    </citation>
    <scope>NUCLEOTIDE SEQUENCE</scope>
    <source>
        <strain evidence="1">Expedition CK06-06</strain>
    </source>
</reference>
<dbReference type="EMBL" id="BARV01022667">
    <property type="protein sequence ID" value="GAI22621.1"/>
    <property type="molecule type" value="Genomic_DNA"/>
</dbReference>
<proteinExistence type="predicted"/>
<organism evidence="1">
    <name type="scientific">marine sediment metagenome</name>
    <dbReference type="NCBI Taxonomy" id="412755"/>
    <lineage>
        <taxon>unclassified sequences</taxon>
        <taxon>metagenomes</taxon>
        <taxon>ecological metagenomes</taxon>
    </lineage>
</organism>
<sequence>LTCLNGSVVASYKKLPTPTTVNVAFDTKDADIELVSQVWNLNRFWFAGNKPNASGRNQGSIFIWDGNATSWENRIRIDGKIGALFVKNGITFVFYTKNLSQTVCTLGYVDGTQIKDLVNYDGSLPSWYQVCDYEDFILWASGTDLMAFGGGDLKVGTRLFKLGTCGAGGLSNPFSTPITASANKLEKLSGFTKTSSWYSMLFNIRGNTRKSMIDKISSVPSPLPAAVKEPISVQ</sequence>
<evidence type="ECO:0000313" key="1">
    <source>
        <dbReference type="EMBL" id="GAI22621.1"/>
    </source>
</evidence>
<name>X1MX85_9ZZZZ</name>
<dbReference type="AlphaFoldDB" id="X1MX85"/>
<gene>
    <name evidence="1" type="ORF">S06H3_37322</name>
</gene>
<comment type="caution">
    <text evidence="1">The sequence shown here is derived from an EMBL/GenBank/DDBJ whole genome shotgun (WGS) entry which is preliminary data.</text>
</comment>
<accession>X1MX85</accession>
<feature type="non-terminal residue" evidence="1">
    <location>
        <position position="1"/>
    </location>
</feature>